<name>A0A1R1XBR6_9FUNG</name>
<dbReference type="AlphaFoldDB" id="A0A1R1XBR6"/>
<evidence type="ECO:0000313" key="6">
    <source>
        <dbReference type="EMBL" id="OMJ12071.1"/>
    </source>
</evidence>
<dbReference type="Proteomes" id="UP000187429">
    <property type="component" value="Unassembled WGS sequence"/>
</dbReference>
<dbReference type="InterPro" id="IPR000850">
    <property type="entry name" value="Adenylat/UMP-CMP_kin"/>
</dbReference>
<keyword evidence="2" id="KW-0547">Nucleotide-binding</keyword>
<accession>A0A1R1XBR6</accession>
<comment type="similarity">
    <text evidence="4">Belongs to the adenylate kinase family.</text>
</comment>
<dbReference type="CDD" id="cd01428">
    <property type="entry name" value="ADK"/>
    <property type="match status" value="1"/>
</dbReference>
<evidence type="ECO:0000259" key="5">
    <source>
        <dbReference type="Pfam" id="PF05191"/>
    </source>
</evidence>
<dbReference type="PANTHER" id="PTHR23359">
    <property type="entry name" value="NUCLEOTIDE KINASE"/>
    <property type="match status" value="1"/>
</dbReference>
<dbReference type="EMBL" id="LSSM01005730">
    <property type="protein sequence ID" value="OMJ12071.1"/>
    <property type="molecule type" value="Genomic_DNA"/>
</dbReference>
<evidence type="ECO:0000256" key="4">
    <source>
        <dbReference type="RuleBase" id="RU003330"/>
    </source>
</evidence>
<proteinExistence type="inferred from homology"/>
<protein>
    <submittedName>
        <fullName evidence="6">GTP:AMP phosphotransferase, mitochondrial</fullName>
    </submittedName>
</protein>
<evidence type="ECO:0000256" key="3">
    <source>
        <dbReference type="ARBA" id="ARBA00022777"/>
    </source>
</evidence>
<keyword evidence="3 4" id="KW-0418">Kinase</keyword>
<feature type="domain" description="Adenylate kinase active site lid" evidence="5">
    <location>
        <begin position="29"/>
        <end position="64"/>
    </location>
</feature>
<dbReference type="InterPro" id="IPR007862">
    <property type="entry name" value="Adenylate_kinase_lid-dom"/>
</dbReference>
<dbReference type="SUPFAM" id="SSF52540">
    <property type="entry name" value="P-loop containing nucleoside triphosphate hydrolases"/>
    <property type="match status" value="1"/>
</dbReference>
<dbReference type="Pfam" id="PF00406">
    <property type="entry name" value="ADK"/>
    <property type="match status" value="1"/>
</dbReference>
<dbReference type="Pfam" id="PF05191">
    <property type="entry name" value="ADK_lid"/>
    <property type="match status" value="1"/>
</dbReference>
<dbReference type="PRINTS" id="PR00094">
    <property type="entry name" value="ADENYLTKNASE"/>
</dbReference>
<reference evidence="7" key="1">
    <citation type="submission" date="2017-01" db="EMBL/GenBank/DDBJ databases">
        <authorList>
            <person name="Wang Y."/>
            <person name="White M."/>
            <person name="Kvist S."/>
            <person name="Moncalvo J.-M."/>
        </authorList>
    </citation>
    <scope>NUCLEOTIDE SEQUENCE [LARGE SCALE GENOMIC DNA]</scope>
    <source>
        <strain evidence="7">ID-206-W2</strain>
    </source>
</reference>
<dbReference type="OrthoDB" id="439792at2759"/>
<organism evidence="6 7">
    <name type="scientific">Smittium culicis</name>
    <dbReference type="NCBI Taxonomy" id="133412"/>
    <lineage>
        <taxon>Eukaryota</taxon>
        <taxon>Fungi</taxon>
        <taxon>Fungi incertae sedis</taxon>
        <taxon>Zoopagomycota</taxon>
        <taxon>Kickxellomycotina</taxon>
        <taxon>Harpellomycetes</taxon>
        <taxon>Harpellales</taxon>
        <taxon>Legeriomycetaceae</taxon>
        <taxon>Smittium</taxon>
    </lineage>
</organism>
<gene>
    <name evidence="6" type="ORF">AYI69_g9574</name>
</gene>
<dbReference type="Gene3D" id="3.40.50.300">
    <property type="entry name" value="P-loop containing nucleotide triphosphate hydrolases"/>
    <property type="match status" value="1"/>
</dbReference>
<keyword evidence="1 4" id="KW-0808">Transferase</keyword>
<evidence type="ECO:0000256" key="1">
    <source>
        <dbReference type="ARBA" id="ARBA00022679"/>
    </source>
</evidence>
<evidence type="ECO:0000256" key="2">
    <source>
        <dbReference type="ARBA" id="ARBA00022741"/>
    </source>
</evidence>
<evidence type="ECO:0000313" key="7">
    <source>
        <dbReference type="Proteomes" id="UP000187429"/>
    </source>
</evidence>
<keyword evidence="7" id="KW-1185">Reference proteome</keyword>
<sequence>MLDRLNCPLNLVINLEVPEQVILSRILERYVHVPSGRIYNLSYNPPKNPGLDDITNEPLVHRPDDNADSLKTRLQKYHSATMPLLEYYDKKGVLKVFSGDSSDIIYPQIRSMLTDIFN</sequence>
<dbReference type="GO" id="GO:0004017">
    <property type="term" value="F:AMP kinase activity"/>
    <property type="evidence" value="ECO:0007669"/>
    <property type="project" value="InterPro"/>
</dbReference>
<dbReference type="GO" id="GO:0005524">
    <property type="term" value="F:ATP binding"/>
    <property type="evidence" value="ECO:0007669"/>
    <property type="project" value="InterPro"/>
</dbReference>
<dbReference type="InterPro" id="IPR027417">
    <property type="entry name" value="P-loop_NTPase"/>
</dbReference>
<comment type="caution">
    <text evidence="6">The sequence shown here is derived from an EMBL/GenBank/DDBJ whole genome shotgun (WGS) entry which is preliminary data.</text>
</comment>